<dbReference type="OMA" id="CPCRSER"/>
<organism evidence="2 3">
    <name type="scientific">Nematostella vectensis</name>
    <name type="common">Starlet sea anemone</name>
    <dbReference type="NCBI Taxonomy" id="45351"/>
    <lineage>
        <taxon>Eukaryota</taxon>
        <taxon>Metazoa</taxon>
        <taxon>Cnidaria</taxon>
        <taxon>Anthozoa</taxon>
        <taxon>Hexacorallia</taxon>
        <taxon>Actiniaria</taxon>
        <taxon>Edwardsiidae</taxon>
        <taxon>Nematostella</taxon>
    </lineage>
</organism>
<dbReference type="InParanoid" id="A7SYC5"/>
<feature type="domain" description="F5/8 type C" evidence="1">
    <location>
        <begin position="1"/>
        <end position="153"/>
    </location>
</feature>
<keyword evidence="3" id="KW-1185">Reference proteome</keyword>
<dbReference type="PANTHER" id="PTHR24543">
    <property type="entry name" value="MULTICOPPER OXIDASE-RELATED"/>
    <property type="match status" value="1"/>
</dbReference>
<proteinExistence type="predicted"/>
<dbReference type="PANTHER" id="PTHR24543:SF336">
    <property type="entry name" value="F5_8 TYPE C DOMAIN-CONTAINING PROTEIN"/>
    <property type="match status" value="1"/>
</dbReference>
<evidence type="ECO:0000313" key="3">
    <source>
        <dbReference type="Proteomes" id="UP000001593"/>
    </source>
</evidence>
<dbReference type="Proteomes" id="UP000001593">
    <property type="component" value="Unassembled WGS sequence"/>
</dbReference>
<reference evidence="2 3" key="1">
    <citation type="journal article" date="2007" name="Science">
        <title>Sea anemone genome reveals ancestral eumetazoan gene repertoire and genomic organization.</title>
        <authorList>
            <person name="Putnam N.H."/>
            <person name="Srivastava M."/>
            <person name="Hellsten U."/>
            <person name="Dirks B."/>
            <person name="Chapman J."/>
            <person name="Salamov A."/>
            <person name="Terry A."/>
            <person name="Shapiro H."/>
            <person name="Lindquist E."/>
            <person name="Kapitonov V.V."/>
            <person name="Jurka J."/>
            <person name="Genikhovich G."/>
            <person name="Grigoriev I.V."/>
            <person name="Lucas S.M."/>
            <person name="Steele R.E."/>
            <person name="Finnerty J.R."/>
            <person name="Technau U."/>
            <person name="Martindale M.Q."/>
            <person name="Rokhsar D.S."/>
        </authorList>
    </citation>
    <scope>NUCLEOTIDE SEQUENCE [LARGE SCALE GENOMIC DNA]</scope>
    <source>
        <strain evidence="3">CH2 X CH6</strain>
    </source>
</reference>
<dbReference type="AlphaFoldDB" id="A7SYC5"/>
<feature type="domain" description="F5/8 type C" evidence="1">
    <location>
        <begin position="164"/>
        <end position="321"/>
    </location>
</feature>
<feature type="non-terminal residue" evidence="2">
    <location>
        <position position="1"/>
    </location>
</feature>
<dbReference type="InterPro" id="IPR008979">
    <property type="entry name" value="Galactose-bd-like_sf"/>
</dbReference>
<name>A7SYC5_NEMVE</name>
<dbReference type="STRING" id="45351.A7SYC5"/>
<dbReference type="SUPFAM" id="SSF49785">
    <property type="entry name" value="Galactose-binding domain-like"/>
    <property type="match status" value="2"/>
</dbReference>
<protein>
    <recommendedName>
        <fullName evidence="1">F5/8 type C domain-containing protein</fullName>
    </recommendedName>
</protein>
<evidence type="ECO:0000313" key="2">
    <source>
        <dbReference type="EMBL" id="EDO31286.1"/>
    </source>
</evidence>
<dbReference type="PROSITE" id="PS01286">
    <property type="entry name" value="FA58C_2"/>
    <property type="match status" value="1"/>
</dbReference>
<dbReference type="HOGENOM" id="CLU_030066_0_2_1"/>
<dbReference type="PhylomeDB" id="A7SYC5"/>
<dbReference type="Pfam" id="PF00754">
    <property type="entry name" value="F5_F8_type_C"/>
    <property type="match status" value="2"/>
</dbReference>
<dbReference type="Gene3D" id="2.60.120.260">
    <property type="entry name" value="Galactose-binding domain-like"/>
    <property type="match status" value="2"/>
</dbReference>
<dbReference type="InterPro" id="IPR000421">
    <property type="entry name" value="FA58C"/>
</dbReference>
<dbReference type="EMBL" id="DS469917">
    <property type="protein sequence ID" value="EDO31286.1"/>
    <property type="molecule type" value="Genomic_DNA"/>
</dbReference>
<evidence type="ECO:0000259" key="1">
    <source>
        <dbReference type="PROSITE" id="PS50022"/>
    </source>
</evidence>
<sequence>IGMTSGYINSSRITASSSLGADYQPYYGRLSTNLGKGAWCALDQDDRQYLQVDLEVPYRIMGFSTQGKHRMSDDTIGHAWVTLYNVSVSSQGYDWSLIHDESNVTLVRVFAGNSISNLTVKHLLASPVVGRLVRFLPTAWYNRICMRVEVFGCKGIGPILCKLHYRTSSGVLKALLKGVSRITASSSLGADYQPYYGRLSTNLGKGAWCALDQDDRQYLQVDLEVPYRIMGFSTQGKHRMSDDTIGHAWVTLYNVSVSSQGYDWSLIHDESNVTLVRVFAGNSISNLTVKHLLASPVVGRLVRFLPTAWYNRICMRVEVFG</sequence>
<dbReference type="eggNOG" id="ENOG502S04F">
    <property type="taxonomic scope" value="Eukaryota"/>
</dbReference>
<dbReference type="PROSITE" id="PS50022">
    <property type="entry name" value="FA58C_3"/>
    <property type="match status" value="2"/>
</dbReference>
<feature type="non-terminal residue" evidence="2">
    <location>
        <position position="321"/>
    </location>
</feature>
<dbReference type="SMART" id="SM00231">
    <property type="entry name" value="FA58C"/>
    <property type="match status" value="2"/>
</dbReference>
<dbReference type="CDD" id="cd00057">
    <property type="entry name" value="FA58C"/>
    <property type="match status" value="2"/>
</dbReference>
<accession>A7SYC5</accession>
<gene>
    <name evidence="2" type="ORF">NEMVEDRAFT_v1g51581</name>
</gene>